<evidence type="ECO:0000256" key="1">
    <source>
        <dbReference type="ARBA" id="ARBA00093462"/>
    </source>
</evidence>
<evidence type="ECO:0000313" key="4">
    <source>
        <dbReference type="EMBL" id="MDO8225874.1"/>
    </source>
</evidence>
<dbReference type="RefSeq" id="WP_213400471.1">
    <property type="nucleotide sequence ID" value="NZ_JAHBMK020000001.1"/>
</dbReference>
<dbReference type="SUPFAM" id="SSF158499">
    <property type="entry name" value="DnaD domain-like"/>
    <property type="match status" value="1"/>
</dbReference>
<keyword evidence="5" id="KW-1185">Reference proteome</keyword>
<sequence>MVIPRLPFKEFRDEKIYDHLFKRAEYRPNQELELGQTIIKVVELAKDFNWSAAQIKYSLERMEKQGYIKLNRLPQKRGFIVTILHYADYIQLGNYMKKKALEPAEIEHQEVDDKMKNAFELYENKVARSVGPIETQRIGYMVDDYGEEKVMEAIKTAFQLKGKAASLSYVQAILSNPFTQKRKEKQYGYKQSSQYRYRISNDHAGTSGKVSPLFGNKTGRIRRKG</sequence>
<evidence type="ECO:0000256" key="2">
    <source>
        <dbReference type="SAM" id="MobiDB-lite"/>
    </source>
</evidence>
<dbReference type="EMBL" id="JAHBMK020000001">
    <property type="protein sequence ID" value="MDO8225874.1"/>
    <property type="molecule type" value="Genomic_DNA"/>
</dbReference>
<organism evidence="4 5">
    <name type="scientific">Bacillus cabrialesii subsp. tritici</name>
    <dbReference type="NCBI Taxonomy" id="2944916"/>
    <lineage>
        <taxon>Bacteria</taxon>
        <taxon>Bacillati</taxon>
        <taxon>Bacillota</taxon>
        <taxon>Bacilli</taxon>
        <taxon>Bacillales</taxon>
        <taxon>Bacillaceae</taxon>
        <taxon>Bacillus</taxon>
        <taxon>Bacillus cabrialesii</taxon>
    </lineage>
</organism>
<reference evidence="4" key="1">
    <citation type="submission" date="2023-07" db="EMBL/GenBank/DDBJ databases">
        <title>Biological control against Fusarium languescens, the causal agent of wilt in Jalapeno peppers, by a novel bacterial subspecies: Bacillus cabrialesii subsp. tritici TSO2.</title>
        <authorList>
            <person name="Montoya-Martinez A.C."/>
            <person name="Figueroa-Brambila K.M."/>
            <person name="Escalante-Beltran A."/>
            <person name="Lopez-Montoya N.D."/>
            <person name="Valenzuela-Ruiz V."/>
            <person name="Parra-Cota F.I."/>
            <person name="Estrada Alvarado M.I."/>
            <person name="De Los Santos Villalobos S."/>
        </authorList>
    </citation>
    <scope>NUCLEOTIDE SEQUENCE</scope>
    <source>
        <strain evidence="4">TSO2</strain>
    </source>
</reference>
<dbReference type="NCBIfam" id="TIGR01446">
    <property type="entry name" value="DnaD_dom"/>
    <property type="match status" value="1"/>
</dbReference>
<dbReference type="Gene3D" id="1.10.10.630">
    <property type="entry name" value="DnaD domain-like"/>
    <property type="match status" value="1"/>
</dbReference>
<dbReference type="Pfam" id="PF07261">
    <property type="entry name" value="DnaB_2"/>
    <property type="match status" value="1"/>
</dbReference>
<comment type="similarity">
    <text evidence="1">Belongs to the DnaB/DnaD family.</text>
</comment>
<dbReference type="InterPro" id="IPR006343">
    <property type="entry name" value="DnaB/C_C"/>
</dbReference>
<accession>A0ABT9DMC2</accession>
<name>A0ABT9DMC2_9BACI</name>
<gene>
    <name evidence="4" type="ORF">KHP33_013595</name>
</gene>
<dbReference type="InterPro" id="IPR034829">
    <property type="entry name" value="DnaD-like_sf"/>
</dbReference>
<evidence type="ECO:0000313" key="5">
    <source>
        <dbReference type="Proteomes" id="UP001177121"/>
    </source>
</evidence>
<comment type="caution">
    <text evidence="4">The sequence shown here is derived from an EMBL/GenBank/DDBJ whole genome shotgun (WGS) entry which is preliminary data.</text>
</comment>
<evidence type="ECO:0000259" key="3">
    <source>
        <dbReference type="Pfam" id="PF07261"/>
    </source>
</evidence>
<feature type="region of interest" description="Disordered" evidence="2">
    <location>
        <begin position="201"/>
        <end position="225"/>
    </location>
</feature>
<protein>
    <submittedName>
        <fullName evidence="4">DnaD domain protein</fullName>
    </submittedName>
</protein>
<proteinExistence type="inferred from homology"/>
<feature type="domain" description="DnaB/C C-terminal" evidence="3">
    <location>
        <begin position="119"/>
        <end position="185"/>
    </location>
</feature>
<dbReference type="Proteomes" id="UP001177121">
    <property type="component" value="Unassembled WGS sequence"/>
</dbReference>